<keyword evidence="1" id="KW-0472">Membrane</keyword>
<dbReference type="Pfam" id="PF07963">
    <property type="entry name" value="N_methyl"/>
    <property type="match status" value="1"/>
</dbReference>
<dbReference type="NCBIfam" id="TIGR04294">
    <property type="entry name" value="pre_pil_HX9DG"/>
    <property type="match status" value="1"/>
</dbReference>
<gene>
    <name evidence="3" type="primary">xcpT_30</name>
    <name evidence="3" type="ORF">Mal4_25460</name>
</gene>
<evidence type="ECO:0000259" key="2">
    <source>
        <dbReference type="Pfam" id="PF07596"/>
    </source>
</evidence>
<dbReference type="AlphaFoldDB" id="A0A517Z716"/>
<reference evidence="3 4" key="1">
    <citation type="submission" date="2019-02" db="EMBL/GenBank/DDBJ databases">
        <title>Deep-cultivation of Planctomycetes and their phenomic and genomic characterization uncovers novel biology.</title>
        <authorList>
            <person name="Wiegand S."/>
            <person name="Jogler M."/>
            <person name="Boedeker C."/>
            <person name="Pinto D."/>
            <person name="Vollmers J."/>
            <person name="Rivas-Marin E."/>
            <person name="Kohn T."/>
            <person name="Peeters S.H."/>
            <person name="Heuer A."/>
            <person name="Rast P."/>
            <person name="Oberbeckmann S."/>
            <person name="Bunk B."/>
            <person name="Jeske O."/>
            <person name="Meyerdierks A."/>
            <person name="Storesund J.E."/>
            <person name="Kallscheuer N."/>
            <person name="Luecker S."/>
            <person name="Lage O.M."/>
            <person name="Pohl T."/>
            <person name="Merkel B.J."/>
            <person name="Hornburger P."/>
            <person name="Mueller R.-W."/>
            <person name="Bruemmer F."/>
            <person name="Labrenz M."/>
            <person name="Spormann A.M."/>
            <person name="Op den Camp H."/>
            <person name="Overmann J."/>
            <person name="Amann R."/>
            <person name="Jetten M.S.M."/>
            <person name="Mascher T."/>
            <person name="Medema M.H."/>
            <person name="Devos D.P."/>
            <person name="Kaster A.-K."/>
            <person name="Ovreas L."/>
            <person name="Rohde M."/>
            <person name="Galperin M.Y."/>
            <person name="Jogler C."/>
        </authorList>
    </citation>
    <scope>NUCLEOTIDE SEQUENCE [LARGE SCALE GENOMIC DNA]</scope>
    <source>
        <strain evidence="3 4">Mal4</strain>
    </source>
</reference>
<dbReference type="InterPro" id="IPR045584">
    <property type="entry name" value="Pilin-like"/>
</dbReference>
<keyword evidence="1" id="KW-1133">Transmembrane helix</keyword>
<dbReference type="PROSITE" id="PS00409">
    <property type="entry name" value="PROKAR_NTER_METHYL"/>
    <property type="match status" value="1"/>
</dbReference>
<dbReference type="RefSeq" id="WP_145369526.1">
    <property type="nucleotide sequence ID" value="NZ_CP036275.1"/>
</dbReference>
<dbReference type="KEGG" id="mri:Mal4_25460"/>
<dbReference type="SUPFAM" id="SSF54523">
    <property type="entry name" value="Pili subunits"/>
    <property type="match status" value="1"/>
</dbReference>
<dbReference type="InterPro" id="IPR027558">
    <property type="entry name" value="Pre_pil_HX9DG_C"/>
</dbReference>
<evidence type="ECO:0000313" key="4">
    <source>
        <dbReference type="Proteomes" id="UP000320496"/>
    </source>
</evidence>
<dbReference type="EMBL" id="CP036275">
    <property type="protein sequence ID" value="QDU38221.1"/>
    <property type="molecule type" value="Genomic_DNA"/>
</dbReference>
<evidence type="ECO:0000256" key="1">
    <source>
        <dbReference type="SAM" id="Phobius"/>
    </source>
</evidence>
<dbReference type="NCBIfam" id="TIGR02532">
    <property type="entry name" value="IV_pilin_GFxxxE"/>
    <property type="match status" value="1"/>
</dbReference>
<dbReference type="PANTHER" id="PTHR30093:SF2">
    <property type="entry name" value="TYPE II SECRETION SYSTEM PROTEIN H"/>
    <property type="match status" value="1"/>
</dbReference>
<dbReference type="InterPro" id="IPR012902">
    <property type="entry name" value="N_methyl_site"/>
</dbReference>
<dbReference type="Pfam" id="PF07596">
    <property type="entry name" value="SBP_bac_10"/>
    <property type="match status" value="1"/>
</dbReference>
<feature type="domain" description="DUF1559" evidence="2">
    <location>
        <begin position="34"/>
        <end position="313"/>
    </location>
</feature>
<dbReference type="OrthoDB" id="209901at2"/>
<feature type="transmembrane region" description="Helical" evidence="1">
    <location>
        <begin position="12"/>
        <end position="33"/>
    </location>
</feature>
<dbReference type="Gene3D" id="3.30.700.10">
    <property type="entry name" value="Glycoprotein, Type 4 Pilin"/>
    <property type="match status" value="1"/>
</dbReference>
<proteinExistence type="predicted"/>
<name>A0A517Z716_9PLAN</name>
<dbReference type="PANTHER" id="PTHR30093">
    <property type="entry name" value="GENERAL SECRETION PATHWAY PROTEIN G"/>
    <property type="match status" value="1"/>
</dbReference>
<dbReference type="InterPro" id="IPR011453">
    <property type="entry name" value="DUF1559"/>
</dbReference>
<dbReference type="Proteomes" id="UP000320496">
    <property type="component" value="Chromosome"/>
</dbReference>
<protein>
    <submittedName>
        <fullName evidence="3">Type II secretion system protein G</fullName>
    </submittedName>
</protein>
<keyword evidence="4" id="KW-1185">Reference proteome</keyword>
<accession>A0A517Z716</accession>
<organism evidence="3 4">
    <name type="scientific">Maioricimonas rarisocia</name>
    <dbReference type="NCBI Taxonomy" id="2528026"/>
    <lineage>
        <taxon>Bacteria</taxon>
        <taxon>Pseudomonadati</taxon>
        <taxon>Planctomycetota</taxon>
        <taxon>Planctomycetia</taxon>
        <taxon>Planctomycetales</taxon>
        <taxon>Planctomycetaceae</taxon>
        <taxon>Maioricimonas</taxon>
    </lineage>
</organism>
<sequence length="331" mass="35758">MKTRNSRRGFTLIELLVVIAIIAILIALLLPAVQQAREAARRSQCKNNLKQLGLAIHNYHDTNGVFPQGQYRIQGGSGWWGHGIGVSLLPYVDQAPVFNQWNFSYDYLENSVSNNLDLARTKIPVFLCPSDRDFAGAEAGMNYVGSAGSTVNIWNDSTNGLISPRSRVGFRDAIDGLSNTLLFSEILKGDNTQGGVSDSDIVRLGSSPGFADPNFPTQGELDSAGATCDAVDPTGEPAWSRCGANWAAPYPYQSLFSAAATPNWKHRSCAWGGSFGRCADRNGIFVARSRHTGGVHAGMGDGSVRFISENLDLTTWQRLGARNDGQPVGEF</sequence>
<evidence type="ECO:0000313" key="3">
    <source>
        <dbReference type="EMBL" id="QDU38221.1"/>
    </source>
</evidence>
<keyword evidence="1" id="KW-0812">Transmembrane</keyword>